<dbReference type="PANTHER" id="PTHR32089">
    <property type="entry name" value="METHYL-ACCEPTING CHEMOTAXIS PROTEIN MCPB"/>
    <property type="match status" value="1"/>
</dbReference>
<sequence length="713" mass="79790">MKSKRKTTKLKFSNNIKLPKIKLPKINKRIKSPKLNLKKFKVKGIQFSSLSTQMVLLLLVTIVIPVMITAYISSSTSSKEMILQAKNQLAESNAKTSDYFSLMLRQIEVAQIQLLDDAVLNDFFVETQSNGRVGTAATLVTRRFTSLITANPFISSIYIISDNGHTVAAPSYINHNTDMNKLRQYDWYNRIVNEGGQIWIDNHSGIINVDTNDYISSVGNYFRFGRVRFVAIFDIDKRNFLRELENNSESDLNLSTFIITPDGNVISSEGIVENELFDLIKNKSTDQNHEVFIEPFNKENHIISYTQNQNGWIFINAVPEKDILGVINNMQLNLTLLAILFCIIAVSVGIIISLRMTKSMKELMSSMKKAEEGDLTIELFINRKDEIKTLSDTFNSMVKQIKEIVSTSQQVAIDVSDSTSHIASRTKQSNEISIEIQKAVESVAEGANEQSKEIEKSVTLVTELASKINLVVNDIKVINSDSDNVRKITDKGIETANILIAKNDEANAITEEVVNAMSELNKYVQDIEKIIRILNNISEETKLLSLNASIEAARVGEAGRGFAVVANEVSKLATQSSQSTKEIEAVIARILDQSKKSVEAVKKSEEINAQQYEAVHGSSNSFNDIKVSTNEFIQKLKGVLVYIEEMNSFKESVEESMYTMASVSQMTAASTEEVTASIEEQNSTLDEITNDILTLEEKAEELTKILKDFIVNK</sequence>
<evidence type="ECO:0000256" key="5">
    <source>
        <dbReference type="SAM" id="Phobius"/>
    </source>
</evidence>
<gene>
    <name evidence="8" type="ORF">EDC18_10860</name>
</gene>
<feature type="domain" description="HAMP" evidence="7">
    <location>
        <begin position="354"/>
        <end position="406"/>
    </location>
</feature>
<feature type="coiled-coil region" evidence="4">
    <location>
        <begin position="678"/>
        <end position="705"/>
    </location>
</feature>
<dbReference type="Gene3D" id="1.10.287.950">
    <property type="entry name" value="Methyl-accepting chemotaxis protein"/>
    <property type="match status" value="1"/>
</dbReference>
<name>A0A4R3MIR2_9FIRM</name>
<dbReference type="CDD" id="cd18773">
    <property type="entry name" value="PDC1_HK_sensor"/>
    <property type="match status" value="1"/>
</dbReference>
<dbReference type="AlphaFoldDB" id="A0A4R3MIR2"/>
<dbReference type="OrthoDB" id="9760371at2"/>
<evidence type="ECO:0000313" key="8">
    <source>
        <dbReference type="EMBL" id="TCT13824.1"/>
    </source>
</evidence>
<keyword evidence="4" id="KW-0175">Coiled coil</keyword>
<comment type="similarity">
    <text evidence="2">Belongs to the methyl-accepting chemotaxis (MCP) protein family.</text>
</comment>
<dbReference type="GO" id="GO:0016020">
    <property type="term" value="C:membrane"/>
    <property type="evidence" value="ECO:0007669"/>
    <property type="project" value="InterPro"/>
</dbReference>
<dbReference type="Pfam" id="PF00672">
    <property type="entry name" value="HAMP"/>
    <property type="match status" value="1"/>
</dbReference>
<keyword evidence="1 3" id="KW-0807">Transducer</keyword>
<dbReference type="Gene3D" id="6.10.340.10">
    <property type="match status" value="1"/>
</dbReference>
<dbReference type="EMBL" id="SMAL01000008">
    <property type="protein sequence ID" value="TCT13824.1"/>
    <property type="molecule type" value="Genomic_DNA"/>
</dbReference>
<dbReference type="PANTHER" id="PTHR32089:SF114">
    <property type="entry name" value="METHYL-ACCEPTING CHEMOTAXIS PROTEIN MCPB"/>
    <property type="match status" value="1"/>
</dbReference>
<dbReference type="GO" id="GO:0007165">
    <property type="term" value="P:signal transduction"/>
    <property type="evidence" value="ECO:0007669"/>
    <property type="project" value="UniProtKB-KW"/>
</dbReference>
<proteinExistence type="inferred from homology"/>
<keyword evidence="5" id="KW-0812">Transmembrane</keyword>
<dbReference type="CDD" id="cd06225">
    <property type="entry name" value="HAMP"/>
    <property type="match status" value="1"/>
</dbReference>
<dbReference type="Pfam" id="PF00015">
    <property type="entry name" value="MCPsignal"/>
    <property type="match status" value="1"/>
</dbReference>
<dbReference type="Proteomes" id="UP000294902">
    <property type="component" value="Unassembled WGS sequence"/>
</dbReference>
<feature type="domain" description="Methyl-accepting transducer" evidence="6">
    <location>
        <begin position="425"/>
        <end position="682"/>
    </location>
</feature>
<dbReference type="PROSITE" id="PS50111">
    <property type="entry name" value="CHEMOTAXIS_TRANSDUC_2"/>
    <property type="match status" value="1"/>
</dbReference>
<keyword evidence="9" id="KW-1185">Reference proteome</keyword>
<protein>
    <submittedName>
        <fullName evidence="8">Methyl-accepting chemotaxis sensory transducer with Cache sensor</fullName>
    </submittedName>
</protein>
<keyword evidence="5" id="KW-1133">Transmembrane helix</keyword>
<dbReference type="InterPro" id="IPR004089">
    <property type="entry name" value="MCPsignal_dom"/>
</dbReference>
<evidence type="ECO:0000313" key="9">
    <source>
        <dbReference type="Proteomes" id="UP000294902"/>
    </source>
</evidence>
<keyword evidence="5" id="KW-0472">Membrane</keyword>
<evidence type="ECO:0000259" key="6">
    <source>
        <dbReference type="PROSITE" id="PS50111"/>
    </source>
</evidence>
<dbReference type="SMART" id="SM00283">
    <property type="entry name" value="MA"/>
    <property type="match status" value="1"/>
</dbReference>
<evidence type="ECO:0000256" key="4">
    <source>
        <dbReference type="SAM" id="Coils"/>
    </source>
</evidence>
<dbReference type="InterPro" id="IPR003660">
    <property type="entry name" value="HAMP_dom"/>
</dbReference>
<evidence type="ECO:0000256" key="2">
    <source>
        <dbReference type="ARBA" id="ARBA00029447"/>
    </source>
</evidence>
<reference evidence="8 9" key="1">
    <citation type="submission" date="2019-03" db="EMBL/GenBank/DDBJ databases">
        <title>Genomic Encyclopedia of Type Strains, Phase IV (KMG-IV): sequencing the most valuable type-strain genomes for metagenomic binning, comparative biology and taxonomic classification.</title>
        <authorList>
            <person name="Goeker M."/>
        </authorList>
    </citation>
    <scope>NUCLEOTIDE SEQUENCE [LARGE SCALE GENOMIC DNA]</scope>
    <source>
        <strain evidence="8 9">DSM 24629</strain>
    </source>
</reference>
<evidence type="ECO:0000256" key="3">
    <source>
        <dbReference type="PROSITE-ProRule" id="PRU00284"/>
    </source>
</evidence>
<organism evidence="8 9">
    <name type="scientific">Natranaerovirga pectinivora</name>
    <dbReference type="NCBI Taxonomy" id="682400"/>
    <lineage>
        <taxon>Bacteria</taxon>
        <taxon>Bacillati</taxon>
        <taxon>Bacillota</taxon>
        <taxon>Clostridia</taxon>
        <taxon>Lachnospirales</taxon>
        <taxon>Natranaerovirgaceae</taxon>
        <taxon>Natranaerovirga</taxon>
    </lineage>
</organism>
<dbReference type="SUPFAM" id="SSF58104">
    <property type="entry name" value="Methyl-accepting chemotaxis protein (MCP) signaling domain"/>
    <property type="match status" value="1"/>
</dbReference>
<evidence type="ECO:0000256" key="1">
    <source>
        <dbReference type="ARBA" id="ARBA00023224"/>
    </source>
</evidence>
<evidence type="ECO:0000259" key="7">
    <source>
        <dbReference type="PROSITE" id="PS50885"/>
    </source>
</evidence>
<comment type="caution">
    <text evidence="8">The sequence shown here is derived from an EMBL/GenBank/DDBJ whole genome shotgun (WGS) entry which is preliminary data.</text>
</comment>
<dbReference type="RefSeq" id="WP_132253225.1">
    <property type="nucleotide sequence ID" value="NZ_SMAL01000008.1"/>
</dbReference>
<dbReference type="SMART" id="SM00304">
    <property type="entry name" value="HAMP"/>
    <property type="match status" value="1"/>
</dbReference>
<accession>A0A4R3MIR2</accession>
<feature type="transmembrane region" description="Helical" evidence="5">
    <location>
        <begin position="334"/>
        <end position="354"/>
    </location>
</feature>
<dbReference type="PROSITE" id="PS50885">
    <property type="entry name" value="HAMP"/>
    <property type="match status" value="1"/>
</dbReference>